<dbReference type="PANTHER" id="PTHR13037">
    <property type="entry name" value="FORMIN"/>
    <property type="match status" value="1"/>
</dbReference>
<feature type="region of interest" description="Disordered" evidence="2">
    <location>
        <begin position="532"/>
        <end position="553"/>
    </location>
</feature>
<evidence type="ECO:0000256" key="1">
    <source>
        <dbReference type="ARBA" id="ARBA00022581"/>
    </source>
</evidence>
<reference evidence="3 4" key="1">
    <citation type="journal article" date="2020" name="bioRxiv">
        <title>Metabolic contributions of an alphaproteobacterial endosymbiont in the apicomplexan Cardiosporidium cionae.</title>
        <authorList>
            <person name="Hunter E.S."/>
            <person name="Paight C.J."/>
            <person name="Lane C.E."/>
        </authorList>
    </citation>
    <scope>NUCLEOTIDE SEQUENCE [LARGE SCALE GENOMIC DNA]</scope>
    <source>
        <strain evidence="3">ESH_2018</strain>
    </source>
</reference>
<feature type="compositionally biased region" description="Low complexity" evidence="2">
    <location>
        <begin position="958"/>
        <end position="977"/>
    </location>
</feature>
<protein>
    <submittedName>
        <fullName evidence="3">Adaptin c-terminal domain-containing protein</fullName>
    </submittedName>
</protein>
<feature type="compositionally biased region" description="Low complexity" evidence="2">
    <location>
        <begin position="857"/>
        <end position="869"/>
    </location>
</feature>
<dbReference type="SUPFAM" id="SSF49348">
    <property type="entry name" value="Clathrin adaptor appendage domain"/>
    <property type="match status" value="1"/>
</dbReference>
<accession>A0ABQ7JDL6</accession>
<feature type="region of interest" description="Disordered" evidence="2">
    <location>
        <begin position="572"/>
        <end position="618"/>
    </location>
</feature>
<comment type="caution">
    <text evidence="3">The sequence shown here is derived from an EMBL/GenBank/DDBJ whole genome shotgun (WGS) entry which is preliminary data.</text>
</comment>
<evidence type="ECO:0000256" key="2">
    <source>
        <dbReference type="SAM" id="MobiDB-lite"/>
    </source>
</evidence>
<feature type="compositionally biased region" description="Basic and acidic residues" evidence="2">
    <location>
        <begin position="637"/>
        <end position="666"/>
    </location>
</feature>
<evidence type="ECO:0000313" key="4">
    <source>
        <dbReference type="Proteomes" id="UP000823046"/>
    </source>
</evidence>
<feature type="compositionally biased region" description="Pro residues" evidence="2">
    <location>
        <begin position="978"/>
        <end position="1017"/>
    </location>
</feature>
<sequence>MLDSEAIPQFIHDATLSSSTLEEKLDVISNAVVSGEGEDTAKVTLQIIWELFSFRPIRVGQKILLLKNSAVVEVLLEGFVCCDVNLLSSISLQLLDHLVCLDDTCAQLVVNSKILKNLVELAKRKKIILKKRNFQYFAQDETDENITVCLNTVFEIIQGWARSQCRTSSKLGKKFLLAYELLAKTDLYIKRGDISLKKSIEESPSTIGILSTSEGVISGSSQNSGRMLVENTSIHSSRNNLNAISEDILSPRVSHSPLCGDIGEDILPPTEDSVLPEEAIASFEQALIEAHGAADFLKEILMDVNEGNKKELLEECAQNCRTYLNTLQSLEASMAGDETMQNAQQITRVNEYVKSVLNEFLMWETKEARKNRNFFSENLNPDSSNQTSEIVDFSFPNKQRPLEGDETERLPEEKVQQEKEEAIKLKKEALEREKIAKEALEREKITKEALEREKIAKEALEREKIAKEALEREKAAKEALEREKIAKEALEREKITKEALEREKITKEALEREKAAKEALEREKIAKEALEREKAAKEALEREKAAKEALKREKIAKDALEREKIAKEALKREKAAKEALEREKAAKEALERKKAAKEEQERREKEILEKEQQKRMEQSETLRLEALRQREVLIEEEMKKNTQKLHGEDVRKKEESSRENRHREEASSPLDVNYQTLQRIHSITSIPGEIPQNPPSFNTSIPLLQKDNLLKVSEQEISTLSSTVTLLKEKCSNYEKVLADTKSSLQNTSKLFKEETIKRIYVEETLKKSEIQITTLESKISSLEYQIFRLQKDNSTLKKPPTPNKEPPKSIDSFQPPFPSFKPTISRPPTRSAFVKDFTVAQIPHPGFQPLNVLNGSPRKISSSVSPRRSTPRIHTSTKGDKTLLSSSLQAGNISSADAPLLSTTSSSSHFPITFQSSSKDFPLKIESMEESPRSDVSNRSMASIKKEDRSSTPLGATSLPPSSNLSSTTRFSTHSIPLPPPPPPPPPLPSTHSIPLPPPPPPPSPSTHSIPPPPPSSSTHSIPLPPPPPPPSPSTHSIPPPPSLSTHHLSTPATPSHSILPSPLSSAPVVSPSRLPHPVSQDVALPLPHTSSASTAMKGVKDFSPQISSSEGRMAILPPSLEQSFVNQNREVEIPFTRSMEIYPQVHETSKCSSSLPGRNSVAPNNFSFDKVKKRIDFGDSVWSMEEFETSKFACIGAAEADTFEKFRSLILMDDAILYEDETIQLGVQAEYESTWGEFHLFIGNKNAIILQNVETSFLCSEEDALQFDISPLPGLLRGKEQVFQQLTIGCVEPFEEIPILRLQYLLPDATPYKLDLYLPIVVSKFLSPLVVNRKQFLSFWNSQGFIHQSVEDRIFLNPLFDCIIGDIAEAADLGGRLAICPSVDPKAENIILFGSFPFLNREKSSNSIIPSHVAIRIETGSGRFRGKARLTIRSENRKLSVGLRKILQLVLGDVKQS</sequence>
<keyword evidence="1" id="KW-0945">Host-virus interaction</keyword>
<name>A0ABQ7JDL6_9APIC</name>
<feature type="region of interest" description="Disordered" evidence="2">
    <location>
        <begin position="637"/>
        <end position="668"/>
    </location>
</feature>
<dbReference type="EMBL" id="JADAQX010000084">
    <property type="protein sequence ID" value="KAF8822107.1"/>
    <property type="molecule type" value="Genomic_DNA"/>
</dbReference>
<organism evidence="3 4">
    <name type="scientific">Cardiosporidium cionae</name>
    <dbReference type="NCBI Taxonomy" id="476202"/>
    <lineage>
        <taxon>Eukaryota</taxon>
        <taxon>Sar</taxon>
        <taxon>Alveolata</taxon>
        <taxon>Apicomplexa</taxon>
        <taxon>Aconoidasida</taxon>
        <taxon>Nephromycida</taxon>
        <taxon>Cardiosporidium</taxon>
    </lineage>
</organism>
<feature type="compositionally biased region" description="Pro residues" evidence="2">
    <location>
        <begin position="1024"/>
        <end position="1044"/>
    </location>
</feature>
<keyword evidence="4" id="KW-1185">Reference proteome</keyword>
<dbReference type="PANTHER" id="PTHR13037:SF24">
    <property type="entry name" value="POLYCOMB PROTEIN PCL-RELATED"/>
    <property type="match status" value="1"/>
</dbReference>
<gene>
    <name evidence="3" type="ORF">IE077_001020</name>
</gene>
<dbReference type="Gene3D" id="2.60.40.1230">
    <property type="match status" value="1"/>
</dbReference>
<feature type="region of interest" description="Disordered" evidence="2">
    <location>
        <begin position="928"/>
        <end position="1087"/>
    </location>
</feature>
<feature type="region of interest" description="Disordered" evidence="2">
    <location>
        <begin position="847"/>
        <end position="883"/>
    </location>
</feature>
<dbReference type="InterPro" id="IPR013041">
    <property type="entry name" value="Clathrin_app_Ig-like_sf"/>
</dbReference>
<evidence type="ECO:0000313" key="3">
    <source>
        <dbReference type="EMBL" id="KAF8822107.1"/>
    </source>
</evidence>
<dbReference type="Proteomes" id="UP000823046">
    <property type="component" value="Unassembled WGS sequence"/>
</dbReference>
<feature type="compositionally biased region" description="Low complexity" evidence="2">
    <location>
        <begin position="1045"/>
        <end position="1077"/>
    </location>
</feature>
<dbReference type="CDD" id="cd06503">
    <property type="entry name" value="ATP-synt_Fo_b"/>
    <property type="match status" value="1"/>
</dbReference>
<dbReference type="Gene3D" id="3.30.310.10">
    <property type="entry name" value="TATA-Binding Protein"/>
    <property type="match status" value="1"/>
</dbReference>
<dbReference type="InterPro" id="IPR012295">
    <property type="entry name" value="TBP_dom_sf"/>
</dbReference>
<proteinExistence type="predicted"/>
<feature type="region of interest" description="Disordered" evidence="2">
    <location>
        <begin position="794"/>
        <end position="816"/>
    </location>
</feature>